<dbReference type="InterPro" id="IPR034006">
    <property type="entry name" value="M3B_PepF_2"/>
</dbReference>
<dbReference type="PANTHER" id="PTHR34217:SF1">
    <property type="entry name" value="CARBOXYPEPTIDASE 1"/>
    <property type="match status" value="1"/>
</dbReference>
<comment type="similarity">
    <text evidence="6">Belongs to the peptidase M3 family.</text>
</comment>
<evidence type="ECO:0000256" key="6">
    <source>
        <dbReference type="RuleBase" id="RU003435"/>
    </source>
</evidence>
<keyword evidence="1 6" id="KW-0645">Protease</keyword>
<keyword evidence="2 6" id="KW-0479">Metal-binding</keyword>
<proteinExistence type="inferred from homology"/>
<keyword evidence="4 6" id="KW-0862">Zinc</keyword>
<dbReference type="OrthoDB" id="9769691at2"/>
<dbReference type="InterPro" id="IPR042088">
    <property type="entry name" value="OligoPept_F_C"/>
</dbReference>
<dbReference type="Proteomes" id="UP000265801">
    <property type="component" value="Unassembled WGS sequence"/>
</dbReference>
<dbReference type="CDD" id="cd09607">
    <property type="entry name" value="M3B_PepF"/>
    <property type="match status" value="1"/>
</dbReference>
<dbReference type="AlphaFoldDB" id="A0A3A1R7W5"/>
<dbReference type="GO" id="GO:0004181">
    <property type="term" value="F:metallocarboxypeptidase activity"/>
    <property type="evidence" value="ECO:0007669"/>
    <property type="project" value="InterPro"/>
</dbReference>
<keyword evidence="10" id="KW-1185">Reference proteome</keyword>
<evidence type="ECO:0000256" key="3">
    <source>
        <dbReference type="ARBA" id="ARBA00022801"/>
    </source>
</evidence>
<organism evidence="9 10">
    <name type="scientific">Bacillus salacetis</name>
    <dbReference type="NCBI Taxonomy" id="2315464"/>
    <lineage>
        <taxon>Bacteria</taxon>
        <taxon>Bacillati</taxon>
        <taxon>Bacillota</taxon>
        <taxon>Bacilli</taxon>
        <taxon>Bacillales</taxon>
        <taxon>Bacillaceae</taxon>
        <taxon>Bacillus</taxon>
    </lineage>
</organism>
<protein>
    <submittedName>
        <fullName evidence="9">Oligoendopeptidase F</fullName>
    </submittedName>
</protein>
<sequence length="572" mass="65853">MKSLDLSIKELHSDLESKLENQEFSVSCLVETFRSIQAVMDGTFQADEFLICFSSDNVEDQSAAGMINKSARLRSDLEILLGTFDRLLMEIPQDVWTSLIKDEEVTQYRFFLEERKQRADDKLPAQLEKLIRNLSVNGFTAWEDHYDQQIAKLRVKVEQDGEIKNMTVGDAFFEVLSSSDRSYKQKVMKAYEEACEENADTYASIINHISGFRLDVYEQRGWDNVLKEALEQNRIEQASLNAMMRAIDSNQEAFHRFLKRKAELLKVDKLEWFDIPDNTFSTEKKVSYEEAVTIIVNQFRDFSENLGNLAEKAFKERWIEADDRSNKANGAFCASIPLEKESRILMTFRGNYLDVITLAHELGHAYHNYILDEEPAFSREKGTSVAETASTFCENLVLDSAMSKAENKSEKLSLLESKISAGLSYLSMIPSRFRFEQKFYEKRKEGLVSAIEITDLTAEAEREGYGEYVDGVHKHSWITTSHFYSTEKAFYNIPYTIGYLFSNGVYSLAKKEGKSFSSRYDELLRNSGRMTVEQLAETYLNADLHEEAFWQAAIQPVVEAIEEYIELTEELI</sequence>
<comment type="caution">
    <text evidence="9">The sequence shown here is derived from an EMBL/GenBank/DDBJ whole genome shotgun (WGS) entry which is preliminary data.</text>
</comment>
<dbReference type="EMBL" id="QXIR01000004">
    <property type="protein sequence ID" value="RIW37423.1"/>
    <property type="molecule type" value="Genomic_DNA"/>
</dbReference>
<dbReference type="GO" id="GO:0046872">
    <property type="term" value="F:metal ion binding"/>
    <property type="evidence" value="ECO:0007669"/>
    <property type="project" value="UniProtKB-UniRule"/>
</dbReference>
<gene>
    <name evidence="9" type="ORF">D3H55_04360</name>
</gene>
<keyword evidence="5 6" id="KW-0482">Metalloprotease</keyword>
<dbReference type="Pfam" id="PF01432">
    <property type="entry name" value="Peptidase_M3"/>
    <property type="match status" value="1"/>
</dbReference>
<evidence type="ECO:0000256" key="1">
    <source>
        <dbReference type="ARBA" id="ARBA00022670"/>
    </source>
</evidence>
<evidence type="ECO:0000259" key="8">
    <source>
        <dbReference type="Pfam" id="PF08439"/>
    </source>
</evidence>
<dbReference type="PANTHER" id="PTHR34217">
    <property type="entry name" value="METAL-DEPENDENT CARBOXYPEPTIDASE"/>
    <property type="match status" value="1"/>
</dbReference>
<dbReference type="Gene3D" id="1.10.1370.20">
    <property type="entry name" value="Oligoendopeptidase f, C-terminal domain"/>
    <property type="match status" value="1"/>
</dbReference>
<evidence type="ECO:0000313" key="10">
    <source>
        <dbReference type="Proteomes" id="UP000265801"/>
    </source>
</evidence>
<dbReference type="SUPFAM" id="SSF55486">
    <property type="entry name" value="Metalloproteases ('zincins'), catalytic domain"/>
    <property type="match status" value="1"/>
</dbReference>
<reference evidence="9 10" key="1">
    <citation type="submission" date="2018-09" db="EMBL/GenBank/DDBJ databases">
        <title>Bacillus saliacetes sp. nov., isolated from Thai shrimp paste (Ka-pi).</title>
        <authorList>
            <person name="Daroonpunt R."/>
            <person name="Tanasupawat S."/>
            <person name="Yiamsombut S."/>
        </authorList>
    </citation>
    <scope>NUCLEOTIDE SEQUENCE [LARGE SCALE GENOMIC DNA]</scope>
    <source>
        <strain evidence="9 10">SKP7-4</strain>
    </source>
</reference>
<dbReference type="InterPro" id="IPR001333">
    <property type="entry name" value="Peptidase_M32_Taq"/>
</dbReference>
<evidence type="ECO:0000256" key="4">
    <source>
        <dbReference type="ARBA" id="ARBA00022833"/>
    </source>
</evidence>
<dbReference type="InterPro" id="IPR013647">
    <property type="entry name" value="OligopepF_N_dom"/>
</dbReference>
<dbReference type="GO" id="GO:0004222">
    <property type="term" value="F:metalloendopeptidase activity"/>
    <property type="evidence" value="ECO:0007669"/>
    <property type="project" value="InterPro"/>
</dbReference>
<keyword evidence="3 6" id="KW-0378">Hydrolase</keyword>
<evidence type="ECO:0000256" key="2">
    <source>
        <dbReference type="ARBA" id="ARBA00022723"/>
    </source>
</evidence>
<feature type="domain" description="Peptidase M3A/M3B catalytic" evidence="7">
    <location>
        <begin position="176"/>
        <end position="549"/>
    </location>
</feature>
<evidence type="ECO:0000256" key="5">
    <source>
        <dbReference type="ARBA" id="ARBA00023049"/>
    </source>
</evidence>
<evidence type="ECO:0000259" key="7">
    <source>
        <dbReference type="Pfam" id="PF01432"/>
    </source>
</evidence>
<name>A0A3A1R7W5_9BACI</name>
<dbReference type="InterPro" id="IPR001567">
    <property type="entry name" value="Pept_M3A_M3B_dom"/>
</dbReference>
<dbReference type="Gene3D" id="1.20.140.70">
    <property type="entry name" value="Oligopeptidase f, N-terminal domain"/>
    <property type="match status" value="1"/>
</dbReference>
<accession>A0A3A1R7W5</accession>
<comment type="cofactor">
    <cofactor evidence="6">
        <name>Zn(2+)</name>
        <dbReference type="ChEBI" id="CHEBI:29105"/>
    </cofactor>
    <text evidence="6">Binds 1 zinc ion.</text>
</comment>
<dbReference type="GO" id="GO:0006508">
    <property type="term" value="P:proteolysis"/>
    <property type="evidence" value="ECO:0007669"/>
    <property type="project" value="UniProtKB-KW"/>
</dbReference>
<evidence type="ECO:0000313" key="9">
    <source>
        <dbReference type="EMBL" id="RIW37423.1"/>
    </source>
</evidence>
<feature type="domain" description="Oligopeptidase F N-terminal" evidence="8">
    <location>
        <begin position="88"/>
        <end position="154"/>
    </location>
</feature>
<dbReference type="Pfam" id="PF08439">
    <property type="entry name" value="Peptidase_M3_N"/>
    <property type="match status" value="1"/>
</dbReference>